<dbReference type="GO" id="GO:0006352">
    <property type="term" value="P:DNA-templated transcription initiation"/>
    <property type="evidence" value="ECO:0007669"/>
    <property type="project" value="InterPro"/>
</dbReference>
<dbReference type="Gene3D" id="1.10.10.10">
    <property type="entry name" value="Winged helix-like DNA-binding domain superfamily/Winged helix DNA-binding domain"/>
    <property type="match status" value="1"/>
</dbReference>
<accession>A0A9D2FYF0</accession>
<keyword evidence="3" id="KW-0731">Sigma factor</keyword>
<dbReference type="Pfam" id="PF04542">
    <property type="entry name" value="Sigma70_r2"/>
    <property type="match status" value="1"/>
</dbReference>
<reference evidence="8" key="1">
    <citation type="journal article" date="2021" name="PeerJ">
        <title>Extensive microbial diversity within the chicken gut microbiome revealed by metagenomics and culture.</title>
        <authorList>
            <person name="Gilroy R."/>
            <person name="Ravi A."/>
            <person name="Getino M."/>
            <person name="Pursley I."/>
            <person name="Horton D.L."/>
            <person name="Alikhan N.F."/>
            <person name="Baker D."/>
            <person name="Gharbi K."/>
            <person name="Hall N."/>
            <person name="Watson M."/>
            <person name="Adriaenssens E.M."/>
            <person name="Foster-Nyarko E."/>
            <person name="Jarju S."/>
            <person name="Secka A."/>
            <person name="Antonio M."/>
            <person name="Oren A."/>
            <person name="Chaudhuri R.R."/>
            <person name="La Ragione R."/>
            <person name="Hildebrand F."/>
            <person name="Pallen M.J."/>
        </authorList>
    </citation>
    <scope>NUCLEOTIDE SEQUENCE</scope>
    <source>
        <strain evidence="8">ChiHecec3B27-8219</strain>
    </source>
</reference>
<dbReference type="NCBIfam" id="TIGR02937">
    <property type="entry name" value="sigma70-ECF"/>
    <property type="match status" value="1"/>
</dbReference>
<dbReference type="EMBL" id="DXBE01000029">
    <property type="protein sequence ID" value="HIZ68986.1"/>
    <property type="molecule type" value="Genomic_DNA"/>
</dbReference>
<reference evidence="8" key="2">
    <citation type="submission" date="2021-04" db="EMBL/GenBank/DDBJ databases">
        <authorList>
            <person name="Gilroy R."/>
        </authorList>
    </citation>
    <scope>NUCLEOTIDE SEQUENCE</scope>
    <source>
        <strain evidence="8">ChiHecec3B27-8219</strain>
    </source>
</reference>
<evidence type="ECO:0000259" key="6">
    <source>
        <dbReference type="Pfam" id="PF04542"/>
    </source>
</evidence>
<evidence type="ECO:0000256" key="1">
    <source>
        <dbReference type="ARBA" id="ARBA00010641"/>
    </source>
</evidence>
<dbReference type="SUPFAM" id="SSF88659">
    <property type="entry name" value="Sigma3 and sigma4 domains of RNA polymerase sigma factors"/>
    <property type="match status" value="1"/>
</dbReference>
<comment type="similarity">
    <text evidence="1">Belongs to the sigma-70 factor family. ECF subfamily.</text>
</comment>
<evidence type="ECO:0000259" key="7">
    <source>
        <dbReference type="Pfam" id="PF08281"/>
    </source>
</evidence>
<evidence type="ECO:0000256" key="2">
    <source>
        <dbReference type="ARBA" id="ARBA00023015"/>
    </source>
</evidence>
<proteinExistence type="inferred from homology"/>
<evidence type="ECO:0000313" key="8">
    <source>
        <dbReference type="EMBL" id="HIZ68986.1"/>
    </source>
</evidence>
<evidence type="ECO:0000256" key="5">
    <source>
        <dbReference type="ARBA" id="ARBA00023163"/>
    </source>
</evidence>
<evidence type="ECO:0000256" key="4">
    <source>
        <dbReference type="ARBA" id="ARBA00023125"/>
    </source>
</evidence>
<evidence type="ECO:0000256" key="3">
    <source>
        <dbReference type="ARBA" id="ARBA00023082"/>
    </source>
</evidence>
<dbReference type="GO" id="GO:0003677">
    <property type="term" value="F:DNA binding"/>
    <property type="evidence" value="ECO:0007669"/>
    <property type="project" value="UniProtKB-KW"/>
</dbReference>
<dbReference type="PANTHER" id="PTHR43133">
    <property type="entry name" value="RNA POLYMERASE ECF-TYPE SIGMA FACTO"/>
    <property type="match status" value="1"/>
</dbReference>
<comment type="caution">
    <text evidence="8">The sequence shown here is derived from an EMBL/GenBank/DDBJ whole genome shotgun (WGS) entry which is preliminary data.</text>
</comment>
<name>A0A9D2FYF0_9BACT</name>
<protein>
    <submittedName>
        <fullName evidence="8">Sigma-70 family RNA polymerase sigma factor</fullName>
    </submittedName>
</protein>
<dbReference type="CDD" id="cd06171">
    <property type="entry name" value="Sigma70_r4"/>
    <property type="match status" value="1"/>
</dbReference>
<dbReference type="SUPFAM" id="SSF88946">
    <property type="entry name" value="Sigma2 domain of RNA polymerase sigma factors"/>
    <property type="match status" value="1"/>
</dbReference>
<dbReference type="InterPro" id="IPR014284">
    <property type="entry name" value="RNA_pol_sigma-70_dom"/>
</dbReference>
<evidence type="ECO:0000313" key="9">
    <source>
        <dbReference type="Proteomes" id="UP000824055"/>
    </source>
</evidence>
<dbReference type="Proteomes" id="UP000824055">
    <property type="component" value="Unassembled WGS sequence"/>
</dbReference>
<feature type="domain" description="RNA polymerase sigma factor 70 region 4 type 2" evidence="7">
    <location>
        <begin position="133"/>
        <end position="172"/>
    </location>
</feature>
<dbReference type="InterPro" id="IPR039425">
    <property type="entry name" value="RNA_pol_sigma-70-like"/>
</dbReference>
<dbReference type="InterPro" id="IPR007627">
    <property type="entry name" value="RNA_pol_sigma70_r2"/>
</dbReference>
<dbReference type="AlphaFoldDB" id="A0A9D2FYF0"/>
<dbReference type="InterPro" id="IPR013325">
    <property type="entry name" value="RNA_pol_sigma_r2"/>
</dbReference>
<dbReference type="GO" id="GO:0016987">
    <property type="term" value="F:sigma factor activity"/>
    <property type="evidence" value="ECO:0007669"/>
    <property type="project" value="UniProtKB-KW"/>
</dbReference>
<keyword evidence="2" id="KW-0805">Transcription regulation</keyword>
<organism evidence="8 9">
    <name type="scientific">Candidatus Prevotella avicola</name>
    <dbReference type="NCBI Taxonomy" id="2838738"/>
    <lineage>
        <taxon>Bacteria</taxon>
        <taxon>Pseudomonadati</taxon>
        <taxon>Bacteroidota</taxon>
        <taxon>Bacteroidia</taxon>
        <taxon>Bacteroidales</taxon>
        <taxon>Prevotellaceae</taxon>
        <taxon>Prevotella</taxon>
    </lineage>
</organism>
<dbReference type="InterPro" id="IPR036388">
    <property type="entry name" value="WH-like_DNA-bd_sf"/>
</dbReference>
<dbReference type="InterPro" id="IPR013249">
    <property type="entry name" value="RNA_pol_sigma70_r4_t2"/>
</dbReference>
<feature type="domain" description="RNA polymerase sigma-70 region 2" evidence="6">
    <location>
        <begin position="27"/>
        <end position="95"/>
    </location>
</feature>
<sequence length="199" mass="23506">MKQLTDFTDEELAVRYINGDNDAFDILLERNGQPVYAYIFFMVRDKDLADDIFQETFVKVITKLQENRYVPSGKFSAWCIRIAHNLLVDGFRNQKVRRVVEVPGDNDLSNFSSGELMERNIEDDYVYAQVMDDLRKMVAQLPCPQREVVYMRFYQQLSFKEIAELTNVSINTSLGRMRYALLNLRRMAREHHMELKAWL</sequence>
<keyword evidence="5" id="KW-0804">Transcription</keyword>
<dbReference type="InterPro" id="IPR013324">
    <property type="entry name" value="RNA_pol_sigma_r3/r4-like"/>
</dbReference>
<dbReference type="Pfam" id="PF08281">
    <property type="entry name" value="Sigma70_r4_2"/>
    <property type="match status" value="1"/>
</dbReference>
<keyword evidence="4" id="KW-0238">DNA-binding</keyword>
<dbReference type="Gene3D" id="1.10.1740.10">
    <property type="match status" value="1"/>
</dbReference>
<gene>
    <name evidence="8" type="ORF">H9966_03740</name>
</gene>
<dbReference type="PANTHER" id="PTHR43133:SF8">
    <property type="entry name" value="RNA POLYMERASE SIGMA FACTOR HI_1459-RELATED"/>
    <property type="match status" value="1"/>
</dbReference>